<comment type="caution">
    <text evidence="11">The sequence shown here is derived from an EMBL/GenBank/DDBJ whole genome shotgun (WGS) entry which is preliminary data.</text>
</comment>
<dbReference type="InterPro" id="IPR045089">
    <property type="entry name" value="PGGT1B-like"/>
</dbReference>
<evidence type="ECO:0000259" key="10">
    <source>
        <dbReference type="Pfam" id="PF00432"/>
    </source>
</evidence>
<dbReference type="Gene3D" id="1.50.10.20">
    <property type="match status" value="1"/>
</dbReference>
<keyword evidence="4" id="KW-0808">Transferase</keyword>
<dbReference type="Proteomes" id="UP001642409">
    <property type="component" value="Unassembled WGS sequence"/>
</dbReference>
<accession>A0AA86U9H5</accession>
<dbReference type="InterPro" id="IPR001330">
    <property type="entry name" value="Prenyltrans"/>
</dbReference>
<dbReference type="Pfam" id="PF00432">
    <property type="entry name" value="Prenyltrans"/>
    <property type="match status" value="1"/>
</dbReference>
<comment type="similarity">
    <text evidence="2">Belongs to the protein prenyltransferase subunit beta family.</text>
</comment>
<dbReference type="AlphaFoldDB" id="A0AA86U9H5"/>
<dbReference type="GO" id="GO:0008318">
    <property type="term" value="F:protein prenyltransferase activity"/>
    <property type="evidence" value="ECO:0007669"/>
    <property type="project" value="InterPro"/>
</dbReference>
<evidence type="ECO:0000256" key="4">
    <source>
        <dbReference type="ARBA" id="ARBA00022679"/>
    </source>
</evidence>
<gene>
    <name evidence="12" type="ORF">HINF_LOCUS28290</name>
    <name evidence="11" type="ORF">HINF_LOCUS34109</name>
</gene>
<evidence type="ECO:0000313" key="12">
    <source>
        <dbReference type="EMBL" id="CAL6021690.1"/>
    </source>
</evidence>
<sequence>MNKGEICRHGHAVLAIKTLQKQFDDTKIENERTKAVFLAVAILDLLDFQDIIQKYKDKLEKLIMRSINNAEEPIQSLQCVLQLAVLLNYDFSQTAQQLLDYTLSLFTQDGVIECHNPQTYTDARNMSSGTICVYLILKKYQNIVKISQDEVKRIHGITQNFIASCRTFSGAFAMSESGEEHGGGFLLNIIPMHLMNKTLELTGSQINQITISDMPDVLFKMVQRQQLLFQGRPNKPECLCYCLWVFGAAVILGKEQLFNLQVMKSQLLSCQFKMKPSAAEELIIKMTPAKDKFEDCNGKLEWASYLMKNYGKILCGFILAEEKPDLLHSYAALCALKWEQMDFSVFMPKRAVDRWE</sequence>
<dbReference type="EMBL" id="CATOUU010000762">
    <property type="protein sequence ID" value="CAI9946464.1"/>
    <property type="molecule type" value="Genomic_DNA"/>
</dbReference>
<proteinExistence type="inferred from homology"/>
<evidence type="ECO:0000256" key="5">
    <source>
        <dbReference type="ARBA" id="ARBA00022723"/>
    </source>
</evidence>
<keyword evidence="6" id="KW-0677">Repeat</keyword>
<name>A0AA86U9H5_9EUKA</name>
<evidence type="ECO:0000256" key="3">
    <source>
        <dbReference type="ARBA" id="ARBA00022602"/>
    </source>
</evidence>
<evidence type="ECO:0000256" key="1">
    <source>
        <dbReference type="ARBA" id="ARBA00001947"/>
    </source>
</evidence>
<dbReference type="InterPro" id="IPR008930">
    <property type="entry name" value="Terpenoid_cyclase/PrenylTrfase"/>
</dbReference>
<reference evidence="11" key="1">
    <citation type="submission" date="2023-06" db="EMBL/GenBank/DDBJ databases">
        <authorList>
            <person name="Kurt Z."/>
        </authorList>
    </citation>
    <scope>NUCLEOTIDE SEQUENCE</scope>
</reference>
<organism evidence="11">
    <name type="scientific">Hexamita inflata</name>
    <dbReference type="NCBI Taxonomy" id="28002"/>
    <lineage>
        <taxon>Eukaryota</taxon>
        <taxon>Metamonada</taxon>
        <taxon>Diplomonadida</taxon>
        <taxon>Hexamitidae</taxon>
        <taxon>Hexamitinae</taxon>
        <taxon>Hexamita</taxon>
    </lineage>
</organism>
<feature type="domain" description="Prenyltransferase alpha-alpha toroid" evidence="10">
    <location>
        <begin position="22"/>
        <end position="338"/>
    </location>
</feature>
<evidence type="ECO:0000256" key="9">
    <source>
        <dbReference type="ARBA" id="ARBA00032766"/>
    </source>
</evidence>
<evidence type="ECO:0000313" key="11">
    <source>
        <dbReference type="EMBL" id="CAI9946464.1"/>
    </source>
</evidence>
<keyword evidence="5" id="KW-0479">Metal-binding</keyword>
<dbReference type="EMBL" id="CAXDID020000089">
    <property type="protein sequence ID" value="CAL6021690.1"/>
    <property type="molecule type" value="Genomic_DNA"/>
</dbReference>
<dbReference type="PANTHER" id="PTHR11774:SF11">
    <property type="entry name" value="GERANYLGERANYL TRANSFERASE TYPE-2 SUBUNIT BETA"/>
    <property type="match status" value="1"/>
</dbReference>
<protein>
    <recommendedName>
        <fullName evidence="8">Geranylgeranyl transferase type II subunit beta</fullName>
    </recommendedName>
    <alternativeName>
        <fullName evidence="9">Type II protein geranyl-geranyltransferase subunit beta</fullName>
    </alternativeName>
</protein>
<dbReference type="PANTHER" id="PTHR11774">
    <property type="entry name" value="GERANYLGERANYL TRANSFERASE TYPE BETA SUBUNIT"/>
    <property type="match status" value="1"/>
</dbReference>
<evidence type="ECO:0000256" key="2">
    <source>
        <dbReference type="ARBA" id="ARBA00010497"/>
    </source>
</evidence>
<keyword evidence="3" id="KW-0637">Prenyltransferase</keyword>
<keyword evidence="7" id="KW-0862">Zinc</keyword>
<dbReference type="SUPFAM" id="SSF48239">
    <property type="entry name" value="Terpenoid cyclases/Protein prenyltransferases"/>
    <property type="match status" value="1"/>
</dbReference>
<keyword evidence="13" id="KW-1185">Reference proteome</keyword>
<evidence type="ECO:0000256" key="8">
    <source>
        <dbReference type="ARBA" id="ARBA00030816"/>
    </source>
</evidence>
<evidence type="ECO:0000313" key="13">
    <source>
        <dbReference type="Proteomes" id="UP001642409"/>
    </source>
</evidence>
<evidence type="ECO:0000256" key="6">
    <source>
        <dbReference type="ARBA" id="ARBA00022737"/>
    </source>
</evidence>
<reference evidence="12 13" key="2">
    <citation type="submission" date="2024-07" db="EMBL/GenBank/DDBJ databases">
        <authorList>
            <person name="Akdeniz Z."/>
        </authorList>
    </citation>
    <scope>NUCLEOTIDE SEQUENCE [LARGE SCALE GENOMIC DNA]</scope>
</reference>
<comment type="cofactor">
    <cofactor evidence="1">
        <name>Zn(2+)</name>
        <dbReference type="ChEBI" id="CHEBI:29105"/>
    </cofactor>
</comment>
<dbReference type="GO" id="GO:0046872">
    <property type="term" value="F:metal ion binding"/>
    <property type="evidence" value="ECO:0007669"/>
    <property type="project" value="UniProtKB-KW"/>
</dbReference>
<evidence type="ECO:0000256" key="7">
    <source>
        <dbReference type="ARBA" id="ARBA00022833"/>
    </source>
</evidence>